<sequence length="246" mass="28285">MIMLRSTIVAVIIFIPLASIQHFIAPISYCLLAAICNHSYVPVCAMDMKLSDYKRFTDECDVYEYNCDKNLNYQLVEYQDCTTFSTTTGCPSLDKLMTKILGYYIFEPNGVKKRYSPELTMPTFTFPRARRENEIYTTEMTREVEETTPCSPCERNKMLLAALEAKERTMEQVFMSTSTKKKPSSRQVKRASTEATIVLKKETVWKNGKIMHKIIKGPKPKPKVAKQKNVKPKSKPPRDSSDFLEN</sequence>
<organism evidence="3 4">
    <name type="scientific">Spodoptera frugiperda</name>
    <name type="common">Fall armyworm</name>
    <dbReference type="NCBI Taxonomy" id="7108"/>
    <lineage>
        <taxon>Eukaryota</taxon>
        <taxon>Metazoa</taxon>
        <taxon>Ecdysozoa</taxon>
        <taxon>Arthropoda</taxon>
        <taxon>Hexapoda</taxon>
        <taxon>Insecta</taxon>
        <taxon>Pterygota</taxon>
        <taxon>Neoptera</taxon>
        <taxon>Endopterygota</taxon>
        <taxon>Lepidoptera</taxon>
        <taxon>Glossata</taxon>
        <taxon>Ditrysia</taxon>
        <taxon>Noctuoidea</taxon>
        <taxon>Noctuidae</taxon>
        <taxon>Amphipyrinae</taxon>
        <taxon>Spodoptera</taxon>
    </lineage>
</organism>
<dbReference type="AlphaFoldDB" id="A0A9R0ERH1"/>
<feature type="compositionally biased region" description="Basic and acidic residues" evidence="1">
    <location>
        <begin position="236"/>
        <end position="246"/>
    </location>
</feature>
<dbReference type="GeneID" id="118278095"/>
<dbReference type="OrthoDB" id="7483885at2759"/>
<evidence type="ECO:0000256" key="2">
    <source>
        <dbReference type="SAM" id="SignalP"/>
    </source>
</evidence>
<evidence type="ECO:0000313" key="4">
    <source>
        <dbReference type="RefSeq" id="XP_035453056.2"/>
    </source>
</evidence>
<dbReference type="RefSeq" id="XP_035453056.2">
    <property type="nucleotide sequence ID" value="XM_035597163.2"/>
</dbReference>
<keyword evidence="2" id="KW-0732">Signal</keyword>
<gene>
    <name evidence="4" type="primary">LOC118278095</name>
</gene>
<feature type="signal peptide" evidence="2">
    <location>
        <begin position="1"/>
        <end position="20"/>
    </location>
</feature>
<feature type="region of interest" description="Disordered" evidence="1">
    <location>
        <begin position="209"/>
        <end position="246"/>
    </location>
</feature>
<protein>
    <submittedName>
        <fullName evidence="4">Uncharacterized protein LOC118278095</fullName>
    </submittedName>
</protein>
<keyword evidence="3" id="KW-1185">Reference proteome</keyword>
<accession>A0A9R0ERH1</accession>
<evidence type="ECO:0000256" key="1">
    <source>
        <dbReference type="SAM" id="MobiDB-lite"/>
    </source>
</evidence>
<proteinExistence type="predicted"/>
<feature type="chain" id="PRO_5040275388" evidence="2">
    <location>
        <begin position="21"/>
        <end position="246"/>
    </location>
</feature>
<evidence type="ECO:0000313" key="3">
    <source>
        <dbReference type="Proteomes" id="UP000829999"/>
    </source>
</evidence>
<feature type="compositionally biased region" description="Basic residues" evidence="1">
    <location>
        <begin position="209"/>
        <end position="235"/>
    </location>
</feature>
<reference evidence="4" key="1">
    <citation type="submission" date="2025-08" db="UniProtKB">
        <authorList>
            <consortium name="RefSeq"/>
        </authorList>
    </citation>
    <scope>IDENTIFICATION</scope>
    <source>
        <tissue evidence="4">Whole larval tissue</tissue>
    </source>
</reference>
<dbReference type="Gene3D" id="3.30.60.30">
    <property type="match status" value="1"/>
</dbReference>
<dbReference type="Proteomes" id="UP000829999">
    <property type="component" value="Chromosome 18"/>
</dbReference>
<name>A0A9R0ERH1_SPOFR</name>